<feature type="compositionally biased region" description="Acidic residues" evidence="1">
    <location>
        <begin position="253"/>
        <end position="267"/>
    </location>
</feature>
<dbReference type="InterPro" id="IPR011598">
    <property type="entry name" value="bHLH_dom"/>
</dbReference>
<feature type="region of interest" description="Disordered" evidence="1">
    <location>
        <begin position="134"/>
        <end position="167"/>
    </location>
</feature>
<protein>
    <recommendedName>
        <fullName evidence="2">BHLH domain-containing protein</fullName>
    </recommendedName>
</protein>
<feature type="domain" description="BHLH" evidence="2">
    <location>
        <begin position="157"/>
        <end position="209"/>
    </location>
</feature>
<sequence>MALEDRGLSSEQYMEMSGGNENLSPYSNNAVFTDPPIYHQNEYDWQQAQTTQHQILPHQTHLIESERHYFTGYPDDIEATAHTYSSYGNPSVGHADFYPQVHGLWPADSSGDSLPSGQINQHLFYSGLDLGSQSGIQESSTTSSSGKPKRKRVQSHTQRKAANVRERRRMFHLNEAFDELRKRLPAFNYEKRLSRIETLRLAMTYISFMKEVSIGRDPKCVKLKPHGADLSPIPGSSGSMLASPHPSYISSDNNDDCTVNDDSDCSNDELSNHSE</sequence>
<dbReference type="EMBL" id="HACG01033367">
    <property type="protein sequence ID" value="CEK80232.1"/>
    <property type="molecule type" value="Transcribed_RNA"/>
</dbReference>
<evidence type="ECO:0000313" key="3">
    <source>
        <dbReference type="EMBL" id="CEK80232.1"/>
    </source>
</evidence>
<dbReference type="Gene3D" id="4.10.280.10">
    <property type="entry name" value="Helix-loop-helix DNA-binding domain"/>
    <property type="match status" value="1"/>
</dbReference>
<dbReference type="GO" id="GO:0032502">
    <property type="term" value="P:developmental process"/>
    <property type="evidence" value="ECO:0007669"/>
    <property type="project" value="TreeGrafter"/>
</dbReference>
<dbReference type="PROSITE" id="PS50888">
    <property type="entry name" value="BHLH"/>
    <property type="match status" value="1"/>
</dbReference>
<dbReference type="GO" id="GO:0046983">
    <property type="term" value="F:protein dimerization activity"/>
    <property type="evidence" value="ECO:0007669"/>
    <property type="project" value="InterPro"/>
</dbReference>
<evidence type="ECO:0000259" key="2">
    <source>
        <dbReference type="PROSITE" id="PS50888"/>
    </source>
</evidence>
<gene>
    <name evidence="3" type="primary">ORF119750</name>
</gene>
<evidence type="ECO:0000256" key="1">
    <source>
        <dbReference type="SAM" id="MobiDB-lite"/>
    </source>
</evidence>
<reference evidence="3" key="1">
    <citation type="submission" date="2014-12" db="EMBL/GenBank/DDBJ databases">
        <title>Insight into the proteome of Arion vulgaris.</title>
        <authorList>
            <person name="Aradska J."/>
            <person name="Bulat T."/>
            <person name="Smidak R."/>
            <person name="Sarate P."/>
            <person name="Gangsoo J."/>
            <person name="Sialana F."/>
            <person name="Bilban M."/>
            <person name="Lubec G."/>
        </authorList>
    </citation>
    <scope>NUCLEOTIDE SEQUENCE</scope>
    <source>
        <tissue evidence="3">Skin</tissue>
    </source>
</reference>
<name>A0A0B7AHX7_9EUPU</name>
<dbReference type="PANTHER" id="PTHR23349:SF63">
    <property type="entry name" value="FER3-LIKE PROTEIN"/>
    <property type="match status" value="1"/>
</dbReference>
<dbReference type="SUPFAM" id="SSF47459">
    <property type="entry name" value="HLH, helix-loop-helix DNA-binding domain"/>
    <property type="match status" value="1"/>
</dbReference>
<dbReference type="GO" id="GO:0000977">
    <property type="term" value="F:RNA polymerase II transcription regulatory region sequence-specific DNA binding"/>
    <property type="evidence" value="ECO:0007669"/>
    <property type="project" value="TreeGrafter"/>
</dbReference>
<dbReference type="AlphaFoldDB" id="A0A0B7AHX7"/>
<accession>A0A0B7AHX7</accession>
<feature type="region of interest" description="Disordered" evidence="1">
    <location>
        <begin position="225"/>
        <end position="275"/>
    </location>
</feature>
<dbReference type="CDD" id="cd11415">
    <property type="entry name" value="bHLH_TS_FERD3L_NATO3"/>
    <property type="match status" value="1"/>
</dbReference>
<dbReference type="PANTHER" id="PTHR23349">
    <property type="entry name" value="BASIC HELIX-LOOP-HELIX TRANSCRIPTION FACTOR, TWIST"/>
    <property type="match status" value="1"/>
</dbReference>
<dbReference type="InterPro" id="IPR050283">
    <property type="entry name" value="E-box_TF_Regulators"/>
</dbReference>
<dbReference type="GO" id="GO:0000981">
    <property type="term" value="F:DNA-binding transcription factor activity, RNA polymerase II-specific"/>
    <property type="evidence" value="ECO:0007669"/>
    <property type="project" value="TreeGrafter"/>
</dbReference>
<dbReference type="Pfam" id="PF00010">
    <property type="entry name" value="HLH"/>
    <property type="match status" value="1"/>
</dbReference>
<feature type="compositionally biased region" description="Low complexity" evidence="1">
    <location>
        <begin position="134"/>
        <end position="146"/>
    </location>
</feature>
<feature type="compositionally biased region" description="Basic residues" evidence="1">
    <location>
        <begin position="147"/>
        <end position="159"/>
    </location>
</feature>
<organism evidence="3">
    <name type="scientific">Arion vulgaris</name>
    <dbReference type="NCBI Taxonomy" id="1028688"/>
    <lineage>
        <taxon>Eukaryota</taxon>
        <taxon>Metazoa</taxon>
        <taxon>Spiralia</taxon>
        <taxon>Lophotrochozoa</taxon>
        <taxon>Mollusca</taxon>
        <taxon>Gastropoda</taxon>
        <taxon>Heterobranchia</taxon>
        <taxon>Euthyneura</taxon>
        <taxon>Panpulmonata</taxon>
        <taxon>Eupulmonata</taxon>
        <taxon>Stylommatophora</taxon>
        <taxon>Helicina</taxon>
        <taxon>Arionoidea</taxon>
        <taxon>Arionidae</taxon>
        <taxon>Arion</taxon>
    </lineage>
</organism>
<feature type="non-terminal residue" evidence="3">
    <location>
        <position position="275"/>
    </location>
</feature>
<dbReference type="SMART" id="SM00353">
    <property type="entry name" value="HLH"/>
    <property type="match status" value="1"/>
</dbReference>
<dbReference type="InterPro" id="IPR036638">
    <property type="entry name" value="HLH_DNA-bd_sf"/>
</dbReference>
<proteinExistence type="predicted"/>